<feature type="non-terminal residue" evidence="8">
    <location>
        <position position="1"/>
    </location>
</feature>
<feature type="signal peptide" evidence="6">
    <location>
        <begin position="1"/>
        <end position="28"/>
    </location>
</feature>
<dbReference type="InterPro" id="IPR013151">
    <property type="entry name" value="Immunoglobulin_dom"/>
</dbReference>
<reference evidence="8" key="1">
    <citation type="thesis" date="2021" institute="BYU ScholarsArchive" country="Provo, UT, USA">
        <title>Applications of and Algorithms for Genome Assembly and Genomic Analyses with an Emphasis on Marine Teleosts.</title>
        <authorList>
            <person name="Pickett B.D."/>
        </authorList>
    </citation>
    <scope>NUCLEOTIDE SEQUENCE</scope>
    <source>
        <strain evidence="8">HI-2016</strain>
    </source>
</reference>
<dbReference type="PANTHER" id="PTHR11640">
    <property type="entry name" value="NEPHRIN"/>
    <property type="match status" value="1"/>
</dbReference>
<keyword evidence="3" id="KW-1015">Disulfide bond</keyword>
<keyword evidence="5" id="KW-0393">Immunoglobulin domain</keyword>
<feature type="chain" id="PRO_5035838272" description="Ig-like domain-containing protein" evidence="6">
    <location>
        <begin position="29"/>
        <end position="204"/>
    </location>
</feature>
<dbReference type="InterPro" id="IPR003598">
    <property type="entry name" value="Ig_sub2"/>
</dbReference>
<evidence type="ECO:0000256" key="5">
    <source>
        <dbReference type="ARBA" id="ARBA00023319"/>
    </source>
</evidence>
<dbReference type="GO" id="GO:0050839">
    <property type="term" value="F:cell adhesion molecule binding"/>
    <property type="evidence" value="ECO:0007669"/>
    <property type="project" value="TreeGrafter"/>
</dbReference>
<evidence type="ECO:0000256" key="1">
    <source>
        <dbReference type="ARBA" id="ARBA00004479"/>
    </source>
</evidence>
<organism evidence="8 9">
    <name type="scientific">Albula glossodonta</name>
    <name type="common">roundjaw bonefish</name>
    <dbReference type="NCBI Taxonomy" id="121402"/>
    <lineage>
        <taxon>Eukaryota</taxon>
        <taxon>Metazoa</taxon>
        <taxon>Chordata</taxon>
        <taxon>Craniata</taxon>
        <taxon>Vertebrata</taxon>
        <taxon>Euteleostomi</taxon>
        <taxon>Actinopterygii</taxon>
        <taxon>Neopterygii</taxon>
        <taxon>Teleostei</taxon>
        <taxon>Albuliformes</taxon>
        <taxon>Albulidae</taxon>
        <taxon>Albula</taxon>
    </lineage>
</organism>
<gene>
    <name evidence="8" type="ORF">JZ751_022866</name>
</gene>
<dbReference type="Pfam" id="PF00047">
    <property type="entry name" value="ig"/>
    <property type="match status" value="1"/>
</dbReference>
<keyword evidence="6" id="KW-0732">Signal</keyword>
<dbReference type="SMART" id="SM00409">
    <property type="entry name" value="IG"/>
    <property type="match status" value="2"/>
</dbReference>
<evidence type="ECO:0000313" key="9">
    <source>
        <dbReference type="Proteomes" id="UP000824540"/>
    </source>
</evidence>
<evidence type="ECO:0000256" key="2">
    <source>
        <dbReference type="ARBA" id="ARBA00023136"/>
    </source>
</evidence>
<dbReference type="Pfam" id="PF07679">
    <property type="entry name" value="I-set"/>
    <property type="match status" value="1"/>
</dbReference>
<keyword evidence="2" id="KW-0472">Membrane</keyword>
<dbReference type="EMBL" id="JAFBMS010000006">
    <property type="protein sequence ID" value="KAG9351615.1"/>
    <property type="molecule type" value="Genomic_DNA"/>
</dbReference>
<evidence type="ECO:0000259" key="7">
    <source>
        <dbReference type="PROSITE" id="PS50835"/>
    </source>
</evidence>
<protein>
    <recommendedName>
        <fullName evidence="7">Ig-like domain-containing protein</fullName>
    </recommendedName>
</protein>
<accession>A0A8T2PGD9</accession>
<dbReference type="InterPro" id="IPR051275">
    <property type="entry name" value="Cell_adhesion_signaling"/>
</dbReference>
<dbReference type="InterPro" id="IPR013098">
    <property type="entry name" value="Ig_I-set"/>
</dbReference>
<feature type="domain" description="Ig-like" evidence="7">
    <location>
        <begin position="112"/>
        <end position="202"/>
    </location>
</feature>
<dbReference type="InterPro" id="IPR036179">
    <property type="entry name" value="Ig-like_dom_sf"/>
</dbReference>
<dbReference type="InterPro" id="IPR013783">
    <property type="entry name" value="Ig-like_fold"/>
</dbReference>
<comment type="subcellular location">
    <subcellularLocation>
        <location evidence="1">Membrane</location>
        <topology evidence="1">Single-pass type I membrane protein</topology>
    </subcellularLocation>
</comment>
<dbReference type="InterPro" id="IPR007110">
    <property type="entry name" value="Ig-like_dom"/>
</dbReference>
<dbReference type="PROSITE" id="PS50835">
    <property type="entry name" value="IG_LIKE"/>
    <property type="match status" value="2"/>
</dbReference>
<evidence type="ECO:0000256" key="4">
    <source>
        <dbReference type="ARBA" id="ARBA00023180"/>
    </source>
</evidence>
<dbReference type="Proteomes" id="UP000824540">
    <property type="component" value="Unassembled WGS sequence"/>
</dbReference>
<dbReference type="SMART" id="SM00408">
    <property type="entry name" value="IGc2"/>
    <property type="match status" value="2"/>
</dbReference>
<evidence type="ECO:0000256" key="3">
    <source>
        <dbReference type="ARBA" id="ARBA00023157"/>
    </source>
</evidence>
<name>A0A8T2PGD9_9TELE</name>
<dbReference type="OrthoDB" id="6106100at2759"/>
<comment type="caution">
    <text evidence="8">The sequence shown here is derived from an EMBL/GenBank/DDBJ whole genome shotgun (WGS) entry which is preliminary data.</text>
</comment>
<dbReference type="InterPro" id="IPR003599">
    <property type="entry name" value="Ig_sub"/>
</dbReference>
<dbReference type="GO" id="GO:0005911">
    <property type="term" value="C:cell-cell junction"/>
    <property type="evidence" value="ECO:0007669"/>
    <property type="project" value="TreeGrafter"/>
</dbReference>
<dbReference type="GO" id="GO:0098609">
    <property type="term" value="P:cell-cell adhesion"/>
    <property type="evidence" value="ECO:0007669"/>
    <property type="project" value="TreeGrafter"/>
</dbReference>
<dbReference type="AlphaFoldDB" id="A0A8T2PGD9"/>
<proteinExistence type="predicted"/>
<dbReference type="Gene3D" id="2.60.40.10">
    <property type="entry name" value="Immunoglobulins"/>
    <property type="match status" value="2"/>
</dbReference>
<dbReference type="GO" id="GO:0005886">
    <property type="term" value="C:plasma membrane"/>
    <property type="evidence" value="ECO:0007669"/>
    <property type="project" value="TreeGrafter"/>
</dbReference>
<evidence type="ECO:0000313" key="8">
    <source>
        <dbReference type="EMBL" id="KAG9351615.1"/>
    </source>
</evidence>
<dbReference type="PANTHER" id="PTHR11640:SF31">
    <property type="entry name" value="IRREGULAR CHIASM C-ROUGHEST PROTEIN-RELATED"/>
    <property type="match status" value="1"/>
</dbReference>
<evidence type="ECO:0000256" key="6">
    <source>
        <dbReference type="SAM" id="SignalP"/>
    </source>
</evidence>
<keyword evidence="4" id="KW-0325">Glycoprotein</keyword>
<feature type="domain" description="Ig-like" evidence="7">
    <location>
        <begin position="24"/>
        <end position="103"/>
    </location>
</feature>
<sequence length="204" mass="22239">MAECSSGFSLTSIILVAVRLQSTPQVNGSWITAELEDTVSLTCLVEAGESGKELQWFRNGGLVQLKEGNRVDQSSLCITPVSKEDNGVTFTCQLRTDASANASVHLDVHFPPELAGTEPMSVEEDSDVVLTCNIHANPQVTVTWLQDGIELDMTGRGYALFQDGAEARLSITKIKRSLHQGTYSCETLSSKYGHRNKSFQLTVQ</sequence>
<keyword evidence="9" id="KW-1185">Reference proteome</keyword>
<dbReference type="CDD" id="cd00096">
    <property type="entry name" value="Ig"/>
    <property type="match status" value="1"/>
</dbReference>
<dbReference type="SUPFAM" id="SSF48726">
    <property type="entry name" value="Immunoglobulin"/>
    <property type="match status" value="2"/>
</dbReference>